<keyword evidence="2" id="KW-1185">Reference proteome</keyword>
<protein>
    <submittedName>
        <fullName evidence="1">Uncharacterized protein</fullName>
    </submittedName>
</protein>
<evidence type="ECO:0000313" key="2">
    <source>
        <dbReference type="Proteomes" id="UP001164693"/>
    </source>
</evidence>
<organism evidence="1 2">
    <name type="scientific">Jatrophihabitans cynanchi</name>
    <dbReference type="NCBI Taxonomy" id="2944128"/>
    <lineage>
        <taxon>Bacteria</taxon>
        <taxon>Bacillati</taxon>
        <taxon>Actinomycetota</taxon>
        <taxon>Actinomycetes</taxon>
        <taxon>Jatrophihabitantales</taxon>
        <taxon>Jatrophihabitantaceae</taxon>
        <taxon>Jatrophihabitans</taxon>
    </lineage>
</organism>
<dbReference type="Proteomes" id="UP001164693">
    <property type="component" value="Chromosome"/>
</dbReference>
<proteinExistence type="predicted"/>
<sequence length="159" mass="16906">MKLTKLGEKAVKLSVQDRKLVGAKVVKGEDITKYTQGAVCYDAAAFVRFLLGNTITADDVVKVNGQSWESKLALKSGSAWNGTAGIPTGYALGFFRKPDKKFFHAAVSVGGTTIRAVNGGKLGAGWSSPVDLKKVLGAPDSEGWFAYDGTQIKVFMSKV</sequence>
<dbReference type="RefSeq" id="WP_269442283.1">
    <property type="nucleotide sequence ID" value="NZ_CP097463.1"/>
</dbReference>
<name>A0ABY7JUP7_9ACTN</name>
<evidence type="ECO:0000313" key="1">
    <source>
        <dbReference type="EMBL" id="WAX55760.1"/>
    </source>
</evidence>
<dbReference type="EMBL" id="CP097463">
    <property type="protein sequence ID" value="WAX55760.1"/>
    <property type="molecule type" value="Genomic_DNA"/>
</dbReference>
<accession>A0ABY7JUP7</accession>
<reference evidence="1" key="1">
    <citation type="submission" date="2022-05" db="EMBL/GenBank/DDBJ databases">
        <title>Jatrophihabitans sp. SB3-54 whole genome sequence.</title>
        <authorList>
            <person name="Suh M.K."/>
            <person name="Eom M.K."/>
            <person name="Kim J.S."/>
            <person name="Kim H.S."/>
            <person name="Do H.E."/>
            <person name="Shin Y.K."/>
            <person name="Lee J.-S."/>
        </authorList>
    </citation>
    <scope>NUCLEOTIDE SEQUENCE</scope>
    <source>
        <strain evidence="1">SB3-54</strain>
    </source>
</reference>
<gene>
    <name evidence="1" type="ORF">M6B22_14585</name>
</gene>